<sequence length="90" mass="9590">MTALEPIVRVLLVGLAFGAGLPALFAVGLRLWSNGYNADGTVTSHNPFLKAIGGILFALVALVIVVGILWITREAIKSHLGLEIFPFGYK</sequence>
<reference evidence="3" key="1">
    <citation type="submission" date="2019-06" db="EMBL/GenBank/DDBJ databases">
        <title>Gordonia isolated from sludge of a wastewater treatment plant.</title>
        <authorList>
            <person name="Tamura T."/>
            <person name="Aoyama K."/>
            <person name="Kang Y."/>
            <person name="Saito S."/>
            <person name="Akiyama N."/>
            <person name="Yazawa K."/>
            <person name="Gonoi T."/>
            <person name="Mikami Y."/>
        </authorList>
    </citation>
    <scope>NUCLEOTIDE SEQUENCE [LARGE SCALE GENOMIC DNA]</scope>
    <source>
        <strain evidence="3">NBRC 107697</strain>
    </source>
</reference>
<dbReference type="AlphaFoldDB" id="A0A7I9UZT9"/>
<dbReference type="RefSeq" id="WP_161928059.1">
    <property type="nucleotide sequence ID" value="NZ_BJOU01000005.1"/>
</dbReference>
<keyword evidence="1" id="KW-1133">Transmembrane helix</keyword>
<keyword evidence="3" id="KW-1185">Reference proteome</keyword>
<comment type="caution">
    <text evidence="2">The sequence shown here is derived from an EMBL/GenBank/DDBJ whole genome shotgun (WGS) entry which is preliminary data.</text>
</comment>
<accession>A0A7I9UZT9</accession>
<keyword evidence="1" id="KW-0812">Transmembrane</keyword>
<protein>
    <submittedName>
        <fullName evidence="2">Uncharacterized protein</fullName>
    </submittedName>
</protein>
<evidence type="ECO:0000313" key="3">
    <source>
        <dbReference type="Proteomes" id="UP000444980"/>
    </source>
</evidence>
<proteinExistence type="predicted"/>
<evidence type="ECO:0000256" key="1">
    <source>
        <dbReference type="SAM" id="Phobius"/>
    </source>
</evidence>
<name>A0A7I9UZT9_9ACTN</name>
<feature type="transmembrane region" description="Helical" evidence="1">
    <location>
        <begin position="7"/>
        <end position="31"/>
    </location>
</feature>
<dbReference type="Proteomes" id="UP000444980">
    <property type="component" value="Unassembled WGS sequence"/>
</dbReference>
<keyword evidence="1" id="KW-0472">Membrane</keyword>
<evidence type="ECO:0000313" key="2">
    <source>
        <dbReference type="EMBL" id="GED98635.1"/>
    </source>
</evidence>
<dbReference type="EMBL" id="BJOU01000005">
    <property type="protein sequence ID" value="GED98635.1"/>
    <property type="molecule type" value="Genomic_DNA"/>
</dbReference>
<feature type="transmembrane region" description="Helical" evidence="1">
    <location>
        <begin position="51"/>
        <end position="71"/>
    </location>
</feature>
<gene>
    <name evidence="2" type="ORF">nbrc107697_26740</name>
</gene>
<organism evidence="2 3">
    <name type="scientific">Gordonia crocea</name>
    <dbReference type="NCBI Taxonomy" id="589162"/>
    <lineage>
        <taxon>Bacteria</taxon>
        <taxon>Bacillati</taxon>
        <taxon>Actinomycetota</taxon>
        <taxon>Actinomycetes</taxon>
        <taxon>Mycobacteriales</taxon>
        <taxon>Gordoniaceae</taxon>
        <taxon>Gordonia</taxon>
    </lineage>
</organism>